<keyword evidence="1" id="KW-0030">Aminoacyl-tRNA synthetase</keyword>
<dbReference type="PANTHER" id="PTHR34676:SF27">
    <property type="entry name" value="ASPARTYL-TRNA SYNTHETASE"/>
    <property type="match status" value="1"/>
</dbReference>
<dbReference type="EMBL" id="LXQA010032496">
    <property type="protein sequence ID" value="MCH96507.1"/>
    <property type="molecule type" value="Genomic_DNA"/>
</dbReference>
<keyword evidence="2" id="KW-1185">Reference proteome</keyword>
<protein>
    <submittedName>
        <fullName evidence="1">Aspartyl-tRNA synthetase</fullName>
    </submittedName>
</protein>
<proteinExistence type="predicted"/>
<evidence type="ECO:0000313" key="1">
    <source>
        <dbReference type="EMBL" id="MCH96507.1"/>
    </source>
</evidence>
<name>A0A392N9K1_9FABA</name>
<organism evidence="1 2">
    <name type="scientific">Trifolium medium</name>
    <dbReference type="NCBI Taxonomy" id="97028"/>
    <lineage>
        <taxon>Eukaryota</taxon>
        <taxon>Viridiplantae</taxon>
        <taxon>Streptophyta</taxon>
        <taxon>Embryophyta</taxon>
        <taxon>Tracheophyta</taxon>
        <taxon>Spermatophyta</taxon>
        <taxon>Magnoliopsida</taxon>
        <taxon>eudicotyledons</taxon>
        <taxon>Gunneridae</taxon>
        <taxon>Pentapetalae</taxon>
        <taxon>rosids</taxon>
        <taxon>fabids</taxon>
        <taxon>Fabales</taxon>
        <taxon>Fabaceae</taxon>
        <taxon>Papilionoideae</taxon>
        <taxon>50 kb inversion clade</taxon>
        <taxon>NPAAA clade</taxon>
        <taxon>Hologalegina</taxon>
        <taxon>IRL clade</taxon>
        <taxon>Trifolieae</taxon>
        <taxon>Trifolium</taxon>
    </lineage>
</organism>
<keyword evidence="1" id="KW-0436">Ligase</keyword>
<evidence type="ECO:0000313" key="2">
    <source>
        <dbReference type="Proteomes" id="UP000265520"/>
    </source>
</evidence>
<dbReference type="PANTHER" id="PTHR34676">
    <property type="entry name" value="DUF4219 DOMAIN-CONTAINING PROTEIN-RELATED"/>
    <property type="match status" value="1"/>
</dbReference>
<accession>A0A392N9K1</accession>
<dbReference type="AlphaFoldDB" id="A0A392N9K1"/>
<dbReference type="Proteomes" id="UP000265520">
    <property type="component" value="Unassembled WGS sequence"/>
</dbReference>
<dbReference type="GO" id="GO:0004812">
    <property type="term" value="F:aminoacyl-tRNA ligase activity"/>
    <property type="evidence" value="ECO:0007669"/>
    <property type="project" value="UniProtKB-KW"/>
</dbReference>
<reference evidence="1 2" key="1">
    <citation type="journal article" date="2018" name="Front. Plant Sci.">
        <title>Red Clover (Trifolium pratense) and Zigzag Clover (T. medium) - A Picture of Genomic Similarities and Differences.</title>
        <authorList>
            <person name="Dluhosova J."/>
            <person name="Istvanek J."/>
            <person name="Nedelnik J."/>
            <person name="Repkova J."/>
        </authorList>
    </citation>
    <scope>NUCLEOTIDE SEQUENCE [LARGE SCALE GENOMIC DNA]</scope>
    <source>
        <strain evidence="2">cv. 10/8</strain>
        <tissue evidence="1">Leaf</tissue>
    </source>
</reference>
<comment type="caution">
    <text evidence="1">The sequence shown here is derived from an EMBL/GenBank/DDBJ whole genome shotgun (WGS) entry which is preliminary data.</text>
</comment>
<sequence>MSHHRVKDIIVGAITHDEYVRIGDKTSAKTIYDSLISTFDGNEQVQEAKAGLLIQQYELFKMQDDEDIGAMFSRFQTLVSGLKVLKKSYTTYAHVLKILRSLPQQWRPKIIAIEEAKDLKKLSLEALISNLKSHEMVLKADGA</sequence>
<dbReference type="Pfam" id="PF14223">
    <property type="entry name" value="Retrotran_gag_2"/>
    <property type="match status" value="1"/>
</dbReference>